<reference evidence="2 3" key="1">
    <citation type="submission" date="2016-11" db="EMBL/GenBank/DDBJ databases">
        <title>Genome sequence and comparative genomic analysis of clinical strain Elizabethkingia meningoseptica 61421 PRCM.</title>
        <authorList>
            <person name="Wang M."/>
            <person name="Hu S."/>
            <person name="Cao L."/>
            <person name="Jiang T."/>
            <person name="Zhou Y."/>
            <person name="Ming D."/>
        </authorList>
    </citation>
    <scope>NUCLEOTIDE SEQUENCE [LARGE SCALE GENOMIC DNA]</scope>
    <source>
        <strain evidence="2 3">61421 PRCM</strain>
    </source>
</reference>
<sequence length="211" mass="24620">MNGISFLLCCLSCFCLAQRTEYFSTSQYIIRPHQYKINIVQKNYKNTAVVYFDLFSKSKNKWVKIQSGHFNKQTDFALTVSTDEDLNNDGYKDLKISYAQAARGANEIEKLLIFNPKTQKLVEIINSHEYPNLHYNAKRNCVNSYMFYGGNTTLFLRIHKNKLEEFGKVEFSNDSIYSYKIKNGREILLIKKPYQSDDAAVFFSNFDPIEE</sequence>
<dbReference type="OrthoDB" id="789281at2"/>
<keyword evidence="3" id="KW-1185">Reference proteome</keyword>
<dbReference type="STRING" id="238.BBD35_10800"/>
<feature type="signal peptide" evidence="1">
    <location>
        <begin position="1"/>
        <end position="17"/>
    </location>
</feature>
<feature type="chain" id="PRO_5010699384" evidence="1">
    <location>
        <begin position="18"/>
        <end position="211"/>
    </location>
</feature>
<evidence type="ECO:0000256" key="1">
    <source>
        <dbReference type="SAM" id="SignalP"/>
    </source>
</evidence>
<proteinExistence type="predicted"/>
<dbReference type="RefSeq" id="WP_069213979.1">
    <property type="nucleotide sequence ID" value="NZ_CP115636.1"/>
</dbReference>
<keyword evidence="1" id="KW-0732">Signal</keyword>
<evidence type="ECO:0000313" key="3">
    <source>
        <dbReference type="Proteomes" id="UP000188947"/>
    </source>
</evidence>
<protein>
    <submittedName>
        <fullName evidence="2">Uncharacterized protein</fullName>
    </submittedName>
</protein>
<accession>A0A1V3U3K9</accession>
<dbReference type="InterPro" id="IPR058087">
    <property type="entry name" value="XAC2610_dom"/>
</dbReference>
<dbReference type="NCBIfam" id="NF047539">
    <property type="entry name" value="XAC2610_fam"/>
    <property type="match status" value="1"/>
</dbReference>
<dbReference type="AlphaFoldDB" id="A0A1V3U3K9"/>
<organism evidence="2 3">
    <name type="scientific">Elizabethkingia meningoseptica</name>
    <name type="common">Chryseobacterium meningosepticum</name>
    <dbReference type="NCBI Taxonomy" id="238"/>
    <lineage>
        <taxon>Bacteria</taxon>
        <taxon>Pseudomonadati</taxon>
        <taxon>Bacteroidota</taxon>
        <taxon>Flavobacteriia</taxon>
        <taxon>Flavobacteriales</taxon>
        <taxon>Weeksellaceae</taxon>
        <taxon>Elizabethkingia</taxon>
    </lineage>
</organism>
<gene>
    <name evidence="2" type="ORF">BMF97_03500</name>
</gene>
<dbReference type="EMBL" id="MPOG01000004">
    <property type="protein sequence ID" value="OOH97393.1"/>
    <property type="molecule type" value="Genomic_DNA"/>
</dbReference>
<name>A0A1V3U3K9_ELIME</name>
<comment type="caution">
    <text evidence="2">The sequence shown here is derived from an EMBL/GenBank/DDBJ whole genome shotgun (WGS) entry which is preliminary data.</text>
</comment>
<dbReference type="Proteomes" id="UP000188947">
    <property type="component" value="Unassembled WGS sequence"/>
</dbReference>
<dbReference type="eggNOG" id="ENOG50333M2">
    <property type="taxonomic scope" value="Bacteria"/>
</dbReference>
<evidence type="ECO:0000313" key="2">
    <source>
        <dbReference type="EMBL" id="OOH97393.1"/>
    </source>
</evidence>